<feature type="domain" description="SH3" evidence="4">
    <location>
        <begin position="660"/>
        <end position="720"/>
    </location>
</feature>
<dbReference type="STRING" id="1507870.A0A1V8T4K9"/>
<proteinExistence type="predicted"/>
<dbReference type="Proteomes" id="UP000192596">
    <property type="component" value="Unassembled WGS sequence"/>
</dbReference>
<feature type="compositionally biased region" description="Pro residues" evidence="3">
    <location>
        <begin position="552"/>
        <end position="561"/>
    </location>
</feature>
<feature type="compositionally biased region" description="Polar residues" evidence="3">
    <location>
        <begin position="465"/>
        <end position="479"/>
    </location>
</feature>
<dbReference type="SMART" id="SM00102">
    <property type="entry name" value="ADF"/>
    <property type="match status" value="1"/>
</dbReference>
<dbReference type="GO" id="GO:0030864">
    <property type="term" value="C:cortical actin cytoskeleton"/>
    <property type="evidence" value="ECO:0007669"/>
    <property type="project" value="TreeGrafter"/>
</dbReference>
<reference evidence="7" key="1">
    <citation type="submission" date="2017-03" db="EMBL/GenBank/DDBJ databases">
        <title>Genomes of endolithic fungi from Antarctica.</title>
        <authorList>
            <person name="Coleine C."/>
            <person name="Masonjones S."/>
            <person name="Stajich J.E."/>
        </authorList>
    </citation>
    <scope>NUCLEOTIDE SEQUENCE [LARGE SCALE GENOMIC DNA]</scope>
    <source>
        <strain evidence="7">CCFEE 5527</strain>
    </source>
</reference>
<name>A0A1V8T4K9_9PEZI</name>
<dbReference type="CDD" id="cd11961">
    <property type="entry name" value="SH3_Abp1_fungi_C2"/>
    <property type="match status" value="1"/>
</dbReference>
<feature type="compositionally biased region" description="Low complexity" evidence="3">
    <location>
        <begin position="435"/>
        <end position="450"/>
    </location>
</feature>
<dbReference type="InterPro" id="IPR036028">
    <property type="entry name" value="SH3-like_dom_sf"/>
</dbReference>
<feature type="compositionally biased region" description="Low complexity" evidence="3">
    <location>
        <begin position="368"/>
        <end position="378"/>
    </location>
</feature>
<dbReference type="PROSITE" id="PS50002">
    <property type="entry name" value="SH3"/>
    <property type="match status" value="2"/>
</dbReference>
<dbReference type="PANTHER" id="PTHR10829:SF25">
    <property type="entry name" value="DREBRIN-LIKE PROTEIN"/>
    <property type="match status" value="1"/>
</dbReference>
<dbReference type="PROSITE" id="PS51263">
    <property type="entry name" value="ADF_H"/>
    <property type="match status" value="1"/>
</dbReference>
<dbReference type="OrthoDB" id="5971719at2759"/>
<evidence type="ECO:0000313" key="7">
    <source>
        <dbReference type="Proteomes" id="UP000192596"/>
    </source>
</evidence>
<feature type="domain" description="ADF-H" evidence="5">
    <location>
        <begin position="5"/>
        <end position="155"/>
    </location>
</feature>
<feature type="compositionally biased region" description="Acidic residues" evidence="3">
    <location>
        <begin position="562"/>
        <end position="571"/>
    </location>
</feature>
<dbReference type="FunFam" id="2.30.30.40:FF:000242">
    <property type="entry name" value="Actin binding protein"/>
    <property type="match status" value="1"/>
</dbReference>
<dbReference type="GO" id="GO:0030833">
    <property type="term" value="P:regulation of actin filament polymerization"/>
    <property type="evidence" value="ECO:0007669"/>
    <property type="project" value="TreeGrafter"/>
</dbReference>
<dbReference type="SMART" id="SM00326">
    <property type="entry name" value="SH3"/>
    <property type="match status" value="2"/>
</dbReference>
<dbReference type="InParanoid" id="A0A1V8T4K9"/>
<evidence type="ECO:0000256" key="1">
    <source>
        <dbReference type="ARBA" id="ARBA00022443"/>
    </source>
</evidence>
<dbReference type="CDD" id="cd11281">
    <property type="entry name" value="ADF_drebrin_like"/>
    <property type="match status" value="1"/>
</dbReference>
<dbReference type="InterPro" id="IPR001452">
    <property type="entry name" value="SH3_domain"/>
</dbReference>
<dbReference type="SUPFAM" id="SSF55753">
    <property type="entry name" value="Actin depolymerizing proteins"/>
    <property type="match status" value="1"/>
</dbReference>
<feature type="compositionally biased region" description="Basic and acidic residues" evidence="3">
    <location>
        <begin position="286"/>
        <end position="296"/>
    </location>
</feature>
<evidence type="ECO:0000313" key="6">
    <source>
        <dbReference type="EMBL" id="OQO06290.1"/>
    </source>
</evidence>
<protein>
    <recommendedName>
        <fullName evidence="8">SH3 domain-containing protein</fullName>
    </recommendedName>
</protein>
<feature type="region of interest" description="Disordered" evidence="3">
    <location>
        <begin position="720"/>
        <end position="754"/>
    </location>
</feature>
<dbReference type="InterPro" id="IPR035719">
    <property type="entry name" value="Abp1_fungi_SH3_C1"/>
</dbReference>
<comment type="caution">
    <text evidence="6">The sequence shown here is derived from an EMBL/GenBank/DDBJ whole genome shotgun (WGS) entry which is preliminary data.</text>
</comment>
<evidence type="ECO:0000256" key="2">
    <source>
        <dbReference type="PROSITE-ProRule" id="PRU00192"/>
    </source>
</evidence>
<dbReference type="CDD" id="cd11962">
    <property type="entry name" value="SH3_Abp1_fungi_C1"/>
    <property type="match status" value="1"/>
</dbReference>
<dbReference type="PANTHER" id="PTHR10829">
    <property type="entry name" value="CORTACTIN AND DREBRIN"/>
    <property type="match status" value="1"/>
</dbReference>
<feature type="compositionally biased region" description="Low complexity" evidence="3">
    <location>
        <begin position="632"/>
        <end position="641"/>
    </location>
</feature>
<dbReference type="SUPFAM" id="SSF50044">
    <property type="entry name" value="SH3-domain"/>
    <property type="match status" value="2"/>
</dbReference>
<feature type="compositionally biased region" description="Polar residues" evidence="3">
    <location>
        <begin position="245"/>
        <end position="265"/>
    </location>
</feature>
<evidence type="ECO:0000259" key="4">
    <source>
        <dbReference type="PROSITE" id="PS50002"/>
    </source>
</evidence>
<dbReference type="InterPro" id="IPR002108">
    <property type="entry name" value="ADF-H"/>
</dbReference>
<dbReference type="Gene3D" id="3.40.20.10">
    <property type="entry name" value="Severin"/>
    <property type="match status" value="1"/>
</dbReference>
<dbReference type="Pfam" id="PF00018">
    <property type="entry name" value="SH3_1"/>
    <property type="match status" value="2"/>
</dbReference>
<dbReference type="GO" id="GO:0051015">
    <property type="term" value="F:actin filament binding"/>
    <property type="evidence" value="ECO:0007669"/>
    <property type="project" value="TreeGrafter"/>
</dbReference>
<feature type="domain" description="SH3" evidence="4">
    <location>
        <begin position="749"/>
        <end position="807"/>
    </location>
</feature>
<dbReference type="PRINTS" id="PR00452">
    <property type="entry name" value="SH3DOMAIN"/>
</dbReference>
<feature type="compositionally biased region" description="Basic and acidic residues" evidence="3">
    <location>
        <begin position="417"/>
        <end position="434"/>
    </location>
</feature>
<evidence type="ECO:0000256" key="3">
    <source>
        <dbReference type="SAM" id="MobiDB-lite"/>
    </source>
</evidence>
<feature type="region of interest" description="Disordered" evidence="3">
    <location>
        <begin position="156"/>
        <end position="641"/>
    </location>
</feature>
<feature type="compositionally biased region" description="Polar residues" evidence="3">
    <location>
        <begin position="537"/>
        <end position="546"/>
    </location>
</feature>
<accession>A0A1V8T4K9</accession>
<feature type="compositionally biased region" description="Polar residues" evidence="3">
    <location>
        <begin position="183"/>
        <end position="195"/>
    </location>
</feature>
<dbReference type="AlphaFoldDB" id="A0A1V8T4K9"/>
<dbReference type="InterPro" id="IPR035718">
    <property type="entry name" value="Abp1_fungi_SH3_C2"/>
</dbReference>
<dbReference type="FunFam" id="3.40.20.10:FF:000045">
    <property type="entry name" value="Actin binding protein, putative"/>
    <property type="match status" value="1"/>
</dbReference>
<dbReference type="GO" id="GO:0030427">
    <property type="term" value="C:site of polarized growth"/>
    <property type="evidence" value="ECO:0007669"/>
    <property type="project" value="TreeGrafter"/>
</dbReference>
<dbReference type="GO" id="GO:0005884">
    <property type="term" value="C:actin filament"/>
    <property type="evidence" value="ECO:0007669"/>
    <property type="project" value="TreeGrafter"/>
</dbReference>
<organism evidence="6 7">
    <name type="scientific">Cryoendolithus antarcticus</name>
    <dbReference type="NCBI Taxonomy" id="1507870"/>
    <lineage>
        <taxon>Eukaryota</taxon>
        <taxon>Fungi</taxon>
        <taxon>Dikarya</taxon>
        <taxon>Ascomycota</taxon>
        <taxon>Pezizomycotina</taxon>
        <taxon>Dothideomycetes</taxon>
        <taxon>Dothideomycetidae</taxon>
        <taxon>Cladosporiales</taxon>
        <taxon>Cladosporiaceae</taxon>
        <taxon>Cryoendolithus</taxon>
    </lineage>
</organism>
<dbReference type="Gene3D" id="2.30.30.40">
    <property type="entry name" value="SH3 Domains"/>
    <property type="match status" value="2"/>
</dbReference>
<sequence length="807" mass="84876">MTSLNLSTNGPSISNSYNKIVNAPAPTGPAADSPTYGQWAVYTVQAPLVSAFQSESGKESVLKVQTTGEGELVDLIEEFSDGRIQFAFLKVKDSNSGLPKNVLIGWCGEGVPERTKGYFTSHLNAVSKLLHGYHVQVTARSDRDLTPDTIVQKVADASGSKYTGGGAAPALSGPRPPVASKPSMPTKSFGGTSAYQPLPGLSRGAASPSRTDGDGWGEDAPEVSRSQLEKVGSAYQPTKVDMAALQSQREPSRYQAPQKQDSNNPDLVRGGYQPIGKVDIAAIRAQARDPRDERPTVVKGAYEPIGKVDIADIRRKAQGGPAPSQPLPPQSSGNGDDEQPKSLADRSAAFTESERLTSMPKPKVANRFGSSTSSFTGTKAPTPSGFGAKPLAGAAPVGTASKTFADEGGKTPAQIWAEKKARERGTSIDTDDRPSSGAPASPIASQPSGGWQSGYGGKKWGVQIPSRTGGSAVSEQKTGNQDEEPQQEENDHPSNGTAAIRDRFSQAPPRQSEPPALNTSTKPLAPRGVPMPGLPQRPSTNDVPQEQHQDLPAPPPRPIPADEPEEEEEDIPQGSGSPVPLARPVARGPSPPPLNRAASIEPTLSRSPPPMPTDSIAEAASRMQISEPEIPAADPGRKAAQAAAASTFGAAATVPQPQSGAGKEAIAQYDYEKAEDNELELHDGERITNIEMVDEDWWMGENERGERGLFPSNYVELVEGGAGGAPQREEVEEAAPPAKIGGGAGGAPKGNPTATAQYDYEAAEDNELSFPDGAKITDVEFPDEDWWSGTYGGKQGLFPANYVALDE</sequence>
<dbReference type="FunCoup" id="A0A1V8T4K9">
    <property type="interactions" value="972"/>
</dbReference>
<dbReference type="InterPro" id="IPR029006">
    <property type="entry name" value="ADF-H/Gelsolin-like_dom_sf"/>
</dbReference>
<evidence type="ECO:0008006" key="8">
    <source>
        <dbReference type="Google" id="ProtNLM"/>
    </source>
</evidence>
<keyword evidence="1 2" id="KW-0728">SH3 domain</keyword>
<dbReference type="EMBL" id="NAJO01000017">
    <property type="protein sequence ID" value="OQO06290.1"/>
    <property type="molecule type" value="Genomic_DNA"/>
</dbReference>
<gene>
    <name evidence="6" type="ORF">B0A48_08879</name>
</gene>
<dbReference type="PRINTS" id="PR00499">
    <property type="entry name" value="P67PHOX"/>
</dbReference>
<keyword evidence="7" id="KW-1185">Reference proteome</keyword>
<dbReference type="Pfam" id="PF00241">
    <property type="entry name" value="Cofilin_ADF"/>
    <property type="match status" value="1"/>
</dbReference>
<evidence type="ECO:0000259" key="5">
    <source>
        <dbReference type="PROSITE" id="PS51263"/>
    </source>
</evidence>